<keyword evidence="1" id="KW-0229">DNA integration</keyword>
<evidence type="ECO:0000259" key="6">
    <source>
        <dbReference type="PROSITE" id="PS51736"/>
    </source>
</evidence>
<dbReference type="Proteomes" id="UP000051054">
    <property type="component" value="Unassembled WGS sequence"/>
</dbReference>
<feature type="active site" description="O-(5'-phospho-DNA)-serine intermediate" evidence="4 5">
    <location>
        <position position="17"/>
    </location>
</feature>
<comment type="caution">
    <text evidence="7">The sequence shown here is derived from an EMBL/GenBank/DDBJ whole genome shotgun (WGS) entry which is preliminary data.</text>
</comment>
<dbReference type="AlphaFoldDB" id="A0A0R1WV38"/>
<dbReference type="PROSITE" id="PS51736">
    <property type="entry name" value="RECOMBINASES_3"/>
    <property type="match status" value="1"/>
</dbReference>
<evidence type="ECO:0000313" key="7">
    <source>
        <dbReference type="EMBL" id="KRM19956.1"/>
    </source>
</evidence>
<evidence type="ECO:0000256" key="5">
    <source>
        <dbReference type="PROSITE-ProRule" id="PRU10137"/>
    </source>
</evidence>
<protein>
    <submittedName>
        <fullName evidence="7">Site-specific integrase-resolvase</fullName>
    </submittedName>
</protein>
<dbReference type="GO" id="GO:0000150">
    <property type="term" value="F:DNA strand exchange activity"/>
    <property type="evidence" value="ECO:0007669"/>
    <property type="project" value="InterPro"/>
</dbReference>
<organism evidence="7 8">
    <name type="scientific">Ligilactobacillus hayakitensis DSM 18933 = JCM 14209</name>
    <dbReference type="NCBI Taxonomy" id="1423755"/>
    <lineage>
        <taxon>Bacteria</taxon>
        <taxon>Bacillati</taxon>
        <taxon>Bacillota</taxon>
        <taxon>Bacilli</taxon>
        <taxon>Lactobacillales</taxon>
        <taxon>Lactobacillaceae</taxon>
        <taxon>Ligilactobacillus</taxon>
    </lineage>
</organism>
<dbReference type="GO" id="GO:0015074">
    <property type="term" value="P:DNA integration"/>
    <property type="evidence" value="ECO:0007669"/>
    <property type="project" value="UniProtKB-KW"/>
</dbReference>
<evidence type="ECO:0000256" key="3">
    <source>
        <dbReference type="ARBA" id="ARBA00023172"/>
    </source>
</evidence>
<dbReference type="PANTHER" id="PTHR30461:SF2">
    <property type="entry name" value="SERINE RECOMBINASE PINE-RELATED"/>
    <property type="match status" value="1"/>
</dbReference>
<feature type="domain" description="Resolvase/invertase-type recombinase catalytic" evidence="6">
    <location>
        <begin position="9"/>
        <end position="154"/>
    </location>
</feature>
<dbReference type="SUPFAM" id="SSF53041">
    <property type="entry name" value="Resolvase-like"/>
    <property type="match status" value="1"/>
</dbReference>
<name>A0A0R1WV38_9LACO</name>
<keyword evidence="2" id="KW-0238">DNA-binding</keyword>
<dbReference type="InterPro" id="IPR050639">
    <property type="entry name" value="SSR_resolvase"/>
</dbReference>
<keyword evidence="3" id="KW-0233">DNA recombination</keyword>
<evidence type="ECO:0000256" key="2">
    <source>
        <dbReference type="ARBA" id="ARBA00023125"/>
    </source>
</evidence>
<dbReference type="InterPro" id="IPR048046">
    <property type="entry name" value="Transpos_IS607"/>
</dbReference>
<dbReference type="eggNOG" id="COG2452">
    <property type="taxonomic scope" value="Bacteria"/>
</dbReference>
<reference evidence="7 8" key="1">
    <citation type="journal article" date="2015" name="Genome Announc.">
        <title>Expanding the biotechnology potential of lactobacilli through comparative genomics of 213 strains and associated genera.</title>
        <authorList>
            <person name="Sun Z."/>
            <person name="Harris H.M."/>
            <person name="McCann A."/>
            <person name="Guo C."/>
            <person name="Argimon S."/>
            <person name="Zhang W."/>
            <person name="Yang X."/>
            <person name="Jeffery I.B."/>
            <person name="Cooney J.C."/>
            <person name="Kagawa T.F."/>
            <person name="Liu W."/>
            <person name="Song Y."/>
            <person name="Salvetti E."/>
            <person name="Wrobel A."/>
            <person name="Rasinkangas P."/>
            <person name="Parkhill J."/>
            <person name="Rea M.C."/>
            <person name="O'Sullivan O."/>
            <person name="Ritari J."/>
            <person name="Douillard F.P."/>
            <person name="Paul Ross R."/>
            <person name="Yang R."/>
            <person name="Briner A.E."/>
            <person name="Felis G.E."/>
            <person name="de Vos W.M."/>
            <person name="Barrangou R."/>
            <person name="Klaenhammer T.R."/>
            <person name="Caufield P.W."/>
            <person name="Cui Y."/>
            <person name="Zhang H."/>
            <person name="O'Toole P.W."/>
        </authorList>
    </citation>
    <scope>NUCLEOTIDE SEQUENCE [LARGE SCALE GENOMIC DNA]</scope>
    <source>
        <strain evidence="7 8">DSM 18933</strain>
    </source>
</reference>
<gene>
    <name evidence="7" type="ORF">FC40_GL001240</name>
</gene>
<dbReference type="InterPro" id="IPR036162">
    <property type="entry name" value="Resolvase-like_N_sf"/>
</dbReference>
<evidence type="ECO:0000256" key="4">
    <source>
        <dbReference type="PIRSR" id="PIRSR606118-50"/>
    </source>
</evidence>
<proteinExistence type="predicted"/>
<dbReference type="InterPro" id="IPR006118">
    <property type="entry name" value="Recombinase_CS"/>
</dbReference>
<accession>A0A0R1WV38</accession>
<sequence>MKNGKEERKNVVYARVSTYKQKNDLKNQVNELEEYALANGFELNNVFQDIASGISFENRKQFFDLLDLVIQGKVKRVLITHKDRLSRVGFDLFKYLFDKYHTEIVVISDIASTETDEEELFEEIISLLHCFSMRMDSNSKKERKKIEDVLKNKL</sequence>
<keyword evidence="8" id="KW-1185">Reference proteome</keyword>
<dbReference type="NCBIfam" id="NF033518">
    <property type="entry name" value="transpos_IS607"/>
    <property type="match status" value="1"/>
</dbReference>
<dbReference type="STRING" id="1423755.FC40_GL001240"/>
<dbReference type="PANTHER" id="PTHR30461">
    <property type="entry name" value="DNA-INVERTASE FROM LAMBDOID PROPHAGE"/>
    <property type="match status" value="1"/>
</dbReference>
<evidence type="ECO:0000256" key="1">
    <source>
        <dbReference type="ARBA" id="ARBA00022908"/>
    </source>
</evidence>
<dbReference type="EMBL" id="AZGD01000024">
    <property type="protein sequence ID" value="KRM19956.1"/>
    <property type="molecule type" value="Genomic_DNA"/>
</dbReference>
<dbReference type="FunFam" id="3.40.50.1390:FF:000002">
    <property type="entry name" value="ORF1 in transposon ISC1904"/>
    <property type="match status" value="1"/>
</dbReference>
<dbReference type="PROSITE" id="PS00397">
    <property type="entry name" value="RECOMBINASES_1"/>
    <property type="match status" value="1"/>
</dbReference>
<dbReference type="PATRIC" id="fig|1423755.3.peg.1311"/>
<dbReference type="SMART" id="SM00857">
    <property type="entry name" value="Resolvase"/>
    <property type="match status" value="1"/>
</dbReference>
<dbReference type="GO" id="GO:0003677">
    <property type="term" value="F:DNA binding"/>
    <property type="evidence" value="ECO:0007669"/>
    <property type="project" value="UniProtKB-KW"/>
</dbReference>
<dbReference type="InterPro" id="IPR006119">
    <property type="entry name" value="Resolv_N"/>
</dbReference>
<dbReference type="Gene3D" id="3.40.50.1390">
    <property type="entry name" value="Resolvase, N-terminal catalytic domain"/>
    <property type="match status" value="1"/>
</dbReference>
<dbReference type="Pfam" id="PF00239">
    <property type="entry name" value="Resolvase"/>
    <property type="match status" value="1"/>
</dbReference>
<evidence type="ECO:0000313" key="8">
    <source>
        <dbReference type="Proteomes" id="UP000051054"/>
    </source>
</evidence>